<evidence type="ECO:0000313" key="2">
    <source>
        <dbReference type="EMBL" id="KAB7517093.1"/>
    </source>
</evidence>
<accession>A0A5N5UEK4</accession>
<reference evidence="2 3" key="1">
    <citation type="submission" date="2019-10" db="EMBL/GenBank/DDBJ databases">
        <title>Unraveling microbial dark matter from salterns through culturing: the case of the genus Halosegnis.</title>
        <authorList>
            <person name="Duran-Viseras A."/>
            <person name="Andrei A.-S."/>
            <person name="Vera-Gargallo B."/>
            <person name="Ghai R."/>
            <person name="Sanchez-Porro C."/>
            <person name="Ventosa A."/>
        </authorList>
    </citation>
    <scope>NUCLEOTIDE SEQUENCE [LARGE SCALE GENOMIC DNA]</scope>
    <source>
        <strain evidence="2 3">F17-44</strain>
    </source>
</reference>
<comment type="caution">
    <text evidence="2">The sequence shown here is derived from an EMBL/GenBank/DDBJ whole genome shotgun (WGS) entry which is preliminary data.</text>
</comment>
<dbReference type="Gene3D" id="3.30.2010.10">
    <property type="entry name" value="Metalloproteases ('zincins'), catalytic domain"/>
    <property type="match status" value="1"/>
</dbReference>
<sequence>MAETKRRTVELLGQSIEYDLRRSVDATEPRIDVDIHGVTVVVPQTAEEHPEELLKQNAVWVIEKKEKYDTYREQVPDRKHEEGAMFPYLGSEREVVVERRSSSDVTTDTLRLARHHVEETSVKRALETLYQRKAREVFEQRAKHFADRMGVEYEQIEIRNQRTKFGSCSTTGTLGFNWRLMMAPPEIVDYIVIHELAHLQESSHNDSFWSLVAEYDPDYAEHSEWLDSNSTRLVFSQQDV</sequence>
<protein>
    <submittedName>
        <fullName evidence="2">DUF45 domain-containing protein</fullName>
    </submittedName>
</protein>
<dbReference type="EMBL" id="QJOW01000002">
    <property type="protein sequence ID" value="KAB7517093.1"/>
    <property type="molecule type" value="Genomic_DNA"/>
</dbReference>
<evidence type="ECO:0000259" key="1">
    <source>
        <dbReference type="Pfam" id="PF01863"/>
    </source>
</evidence>
<dbReference type="PANTHER" id="PTHR30399:SF1">
    <property type="entry name" value="UTP PYROPHOSPHATASE"/>
    <property type="match status" value="1"/>
</dbReference>
<dbReference type="OrthoDB" id="308128at2157"/>
<dbReference type="RefSeq" id="WP_152119974.1">
    <property type="nucleotide sequence ID" value="NZ_QJOW01000002.1"/>
</dbReference>
<dbReference type="Proteomes" id="UP000326302">
    <property type="component" value="Unassembled WGS sequence"/>
</dbReference>
<dbReference type="CDD" id="cd07344">
    <property type="entry name" value="M48_yhfN_like"/>
    <property type="match status" value="1"/>
</dbReference>
<dbReference type="InterPro" id="IPR053136">
    <property type="entry name" value="UTP_pyrophosphatase-like"/>
</dbReference>
<dbReference type="InterPro" id="IPR002725">
    <property type="entry name" value="YgjP-like_metallopeptidase"/>
</dbReference>
<gene>
    <name evidence="2" type="ORF">DMP03_06965</name>
</gene>
<evidence type="ECO:0000313" key="3">
    <source>
        <dbReference type="Proteomes" id="UP000326302"/>
    </source>
</evidence>
<feature type="domain" description="YgjP-like metallopeptidase" evidence="1">
    <location>
        <begin position="30"/>
        <end position="228"/>
    </location>
</feature>
<dbReference type="AlphaFoldDB" id="A0A5N5UEK4"/>
<dbReference type="PANTHER" id="PTHR30399">
    <property type="entry name" value="UNCHARACTERIZED PROTEIN YGJP"/>
    <property type="match status" value="1"/>
</dbReference>
<organism evidence="2 3">
    <name type="scientific">Halosegnis rubeus</name>
    <dbReference type="NCBI Taxonomy" id="2212850"/>
    <lineage>
        <taxon>Archaea</taxon>
        <taxon>Methanobacteriati</taxon>
        <taxon>Methanobacteriota</taxon>
        <taxon>Stenosarchaea group</taxon>
        <taxon>Halobacteria</taxon>
        <taxon>Halobacteriales</taxon>
        <taxon>Natronomonadaceae</taxon>
        <taxon>Halosegnis</taxon>
    </lineage>
</organism>
<name>A0A5N5UEK4_9EURY</name>
<dbReference type="Pfam" id="PF01863">
    <property type="entry name" value="YgjP-like"/>
    <property type="match status" value="1"/>
</dbReference>
<proteinExistence type="predicted"/>